<feature type="transmembrane region" description="Helical" evidence="1">
    <location>
        <begin position="78"/>
        <end position="99"/>
    </location>
</feature>
<evidence type="ECO:0000256" key="1">
    <source>
        <dbReference type="SAM" id="Phobius"/>
    </source>
</evidence>
<evidence type="ECO:0000313" key="3">
    <source>
        <dbReference type="Proteomes" id="UP000018144"/>
    </source>
</evidence>
<evidence type="ECO:0000313" key="2">
    <source>
        <dbReference type="EMBL" id="CCX32425.1"/>
    </source>
</evidence>
<accession>U4LSS2</accession>
<dbReference type="AlphaFoldDB" id="U4LSS2"/>
<sequence length="117" mass="12955">MSKMEHPALNETETETETTTLMCAAVTDNHDTTSVSPESSYGSFINEKIIASVDELMLAEEGHSTCEGVQINNGGPSVLSRLLVCIIIGLMMFLGYWMISEITYILAYGRLWTLCWP</sequence>
<reference evidence="2 3" key="1">
    <citation type="journal article" date="2013" name="PLoS Genet.">
        <title>The genome and development-dependent transcriptomes of Pyronema confluens: a window into fungal evolution.</title>
        <authorList>
            <person name="Traeger S."/>
            <person name="Altegoer F."/>
            <person name="Freitag M."/>
            <person name="Gabaldon T."/>
            <person name="Kempken F."/>
            <person name="Kumar A."/>
            <person name="Marcet-Houben M."/>
            <person name="Poggeler S."/>
            <person name="Stajich J.E."/>
            <person name="Nowrousian M."/>
        </authorList>
    </citation>
    <scope>NUCLEOTIDE SEQUENCE [LARGE SCALE GENOMIC DNA]</scope>
    <source>
        <strain evidence="3">CBS 100304</strain>
        <tissue evidence="2">Vegetative mycelium</tissue>
    </source>
</reference>
<keyword evidence="1" id="KW-0472">Membrane</keyword>
<keyword evidence="3" id="KW-1185">Reference proteome</keyword>
<organism evidence="2 3">
    <name type="scientific">Pyronema omphalodes (strain CBS 100304)</name>
    <name type="common">Pyronema confluens</name>
    <dbReference type="NCBI Taxonomy" id="1076935"/>
    <lineage>
        <taxon>Eukaryota</taxon>
        <taxon>Fungi</taxon>
        <taxon>Dikarya</taxon>
        <taxon>Ascomycota</taxon>
        <taxon>Pezizomycotina</taxon>
        <taxon>Pezizomycetes</taxon>
        <taxon>Pezizales</taxon>
        <taxon>Pyronemataceae</taxon>
        <taxon>Pyronema</taxon>
    </lineage>
</organism>
<protein>
    <submittedName>
        <fullName evidence="2">Uncharacterized protein</fullName>
    </submittedName>
</protein>
<keyword evidence="1" id="KW-1133">Transmembrane helix</keyword>
<dbReference type="EMBL" id="HF935844">
    <property type="protein sequence ID" value="CCX32425.1"/>
    <property type="molecule type" value="Genomic_DNA"/>
</dbReference>
<name>U4LSS2_PYROM</name>
<proteinExistence type="predicted"/>
<gene>
    <name evidence="2" type="ORF">PCON_13074</name>
</gene>
<dbReference type="Proteomes" id="UP000018144">
    <property type="component" value="Unassembled WGS sequence"/>
</dbReference>
<keyword evidence="1" id="KW-0812">Transmembrane</keyword>